<feature type="transmembrane region" description="Helical" evidence="1">
    <location>
        <begin position="90"/>
        <end position="112"/>
    </location>
</feature>
<dbReference type="Proteomes" id="UP000240535">
    <property type="component" value="Unassembled WGS sequence"/>
</dbReference>
<dbReference type="RefSeq" id="WP_106870392.1">
    <property type="nucleotide sequence ID" value="NZ_CP053841.1"/>
</dbReference>
<dbReference type="EMBL" id="PDHH01000002">
    <property type="protein sequence ID" value="PSM52670.1"/>
    <property type="molecule type" value="Genomic_DNA"/>
</dbReference>
<keyword evidence="1" id="KW-1133">Transmembrane helix</keyword>
<evidence type="ECO:0000313" key="2">
    <source>
        <dbReference type="EMBL" id="PSM52670.1"/>
    </source>
</evidence>
<dbReference type="AlphaFoldDB" id="A0A2P8R2E4"/>
<keyword evidence="1" id="KW-0812">Transmembrane</keyword>
<accession>A0A2P8R2E4</accession>
<reference evidence="3" key="1">
    <citation type="submission" date="2017-10" db="EMBL/GenBank/DDBJ databases">
        <title>Campylobacter species from seals.</title>
        <authorList>
            <person name="Gilbert M.J."/>
            <person name="Zomer A.L."/>
            <person name="Timmerman A.J."/>
            <person name="Duim B."/>
            <person name="Wagenaar J.A."/>
        </authorList>
    </citation>
    <scope>NUCLEOTIDE SEQUENCE [LARGE SCALE GENOMIC DNA]</scope>
    <source>
        <strain evidence="3">17S00004-5</strain>
    </source>
</reference>
<organism evidence="2 3">
    <name type="scientific">Campylobacter blaseri</name>
    <dbReference type="NCBI Taxonomy" id="2042961"/>
    <lineage>
        <taxon>Bacteria</taxon>
        <taxon>Pseudomonadati</taxon>
        <taxon>Campylobacterota</taxon>
        <taxon>Epsilonproteobacteria</taxon>
        <taxon>Campylobacterales</taxon>
        <taxon>Campylobacteraceae</taxon>
        <taxon>Campylobacter</taxon>
    </lineage>
</organism>
<evidence type="ECO:0000313" key="3">
    <source>
        <dbReference type="Proteomes" id="UP000240535"/>
    </source>
</evidence>
<protein>
    <submittedName>
        <fullName evidence="2">Uncharacterized protein</fullName>
    </submittedName>
</protein>
<keyword evidence="1" id="KW-0472">Membrane</keyword>
<keyword evidence="3" id="KW-1185">Reference proteome</keyword>
<evidence type="ECO:0000256" key="1">
    <source>
        <dbReference type="SAM" id="Phobius"/>
    </source>
</evidence>
<gene>
    <name evidence="2" type="ORF">CQ405_02760</name>
</gene>
<sequence length="113" mass="13594">MDILTELFYFLIATWWAFLLFGLFLIIYADYANGKQEYNGKFIKHTYKQWVIGLEPTKIYIKTVKSWKDKQPFHFIFEIITLPLFCLPWILLWLGIFGFVCFVGFLIVKLFFT</sequence>
<proteinExistence type="predicted"/>
<comment type="caution">
    <text evidence="2">The sequence shown here is derived from an EMBL/GenBank/DDBJ whole genome shotgun (WGS) entry which is preliminary data.</text>
</comment>
<name>A0A2P8R2E4_9BACT</name>
<feature type="transmembrane region" description="Helical" evidence="1">
    <location>
        <begin position="7"/>
        <end position="29"/>
    </location>
</feature>